<organism evidence="3 4">
    <name type="scientific">Peptostreptococcus porci</name>
    <dbReference type="NCBI Taxonomy" id="2652282"/>
    <lineage>
        <taxon>Bacteria</taxon>
        <taxon>Bacillati</taxon>
        <taxon>Bacillota</taxon>
        <taxon>Clostridia</taxon>
        <taxon>Peptostreptococcales</taxon>
        <taxon>Peptostreptococcaceae</taxon>
        <taxon>Peptostreptococcus</taxon>
    </lineage>
</organism>
<dbReference type="Gene3D" id="3.40.50.2000">
    <property type="entry name" value="Glycogen Phosphorylase B"/>
    <property type="match status" value="2"/>
</dbReference>
<dbReference type="AlphaFoldDB" id="A0A6N7X1E1"/>
<evidence type="ECO:0000313" key="3">
    <source>
        <dbReference type="EMBL" id="MST62965.1"/>
    </source>
</evidence>
<dbReference type="PANTHER" id="PTHR12526">
    <property type="entry name" value="GLYCOSYLTRANSFERASE"/>
    <property type="match status" value="1"/>
</dbReference>
<feature type="domain" description="Glycosyl transferase family 1" evidence="1">
    <location>
        <begin position="173"/>
        <end position="331"/>
    </location>
</feature>
<dbReference type="InterPro" id="IPR001296">
    <property type="entry name" value="Glyco_trans_1"/>
</dbReference>
<dbReference type="GO" id="GO:0016757">
    <property type="term" value="F:glycosyltransferase activity"/>
    <property type="evidence" value="ECO:0007669"/>
    <property type="project" value="InterPro"/>
</dbReference>
<evidence type="ECO:0000259" key="2">
    <source>
        <dbReference type="Pfam" id="PF13439"/>
    </source>
</evidence>
<gene>
    <name evidence="3" type="ORF">FYJ71_08270</name>
</gene>
<dbReference type="Proteomes" id="UP000440713">
    <property type="component" value="Unassembled WGS sequence"/>
</dbReference>
<dbReference type="InterPro" id="IPR028098">
    <property type="entry name" value="Glyco_trans_4-like_N"/>
</dbReference>
<evidence type="ECO:0000259" key="1">
    <source>
        <dbReference type="Pfam" id="PF00534"/>
    </source>
</evidence>
<reference evidence="3 4" key="1">
    <citation type="submission" date="2019-08" db="EMBL/GenBank/DDBJ databases">
        <title>In-depth cultivation of the pig gut microbiome towards novel bacterial diversity and tailored functional studies.</title>
        <authorList>
            <person name="Wylensek D."/>
            <person name="Hitch T.C.A."/>
            <person name="Clavel T."/>
        </authorList>
    </citation>
    <scope>NUCLEOTIDE SEQUENCE [LARGE SCALE GENOMIC DNA]</scope>
    <source>
        <strain evidence="3 4">WCA-SAB-591-4A-A</strain>
    </source>
</reference>
<accession>A0A6N7X1E1</accession>
<evidence type="ECO:0000313" key="4">
    <source>
        <dbReference type="Proteomes" id="UP000440713"/>
    </source>
</evidence>
<protein>
    <submittedName>
        <fullName evidence="3">Glycosyltransferase family 4 protein</fullName>
    </submittedName>
</protein>
<keyword evidence="4" id="KW-1185">Reference proteome</keyword>
<name>A0A6N7X1E1_9FIRM</name>
<sequence length="358" mass="41135">MKNNRKKRVIQIGPSIYHANGGMSTVINDLYDSDILNEKYEIDVHASYIDGFIFKRLLFSIVSFIKFAFEYRKYDIFHIHLACNGSTFRKRIYVDFLKKRNKKVVLHVHGAEYKVFYNSLNQKKKKIVENMFNKVDKVIVLSDTWKEYFAGIFPYSKIEVVNNGINIDKYDDIYPNCKNKHSFLFLGRLSNRKGVYDLIDAIEISVKSNPTIHFFLAGDGDVDKVRNIVKNRNLSNNITVTGWISKDEKIEYLRRCQTLVLPSYNEGLPMAILEAMASRKMIISTSVGAIPEVIKNDINGIIVEPGNIDQLVNAIVYASNNFDISKEIGNNNNVLAKKMYSREVMHGKIGLIYEELGD</sequence>
<comment type="caution">
    <text evidence="3">The sequence shown here is derived from an EMBL/GenBank/DDBJ whole genome shotgun (WGS) entry which is preliminary data.</text>
</comment>
<proteinExistence type="predicted"/>
<dbReference type="Pfam" id="PF00534">
    <property type="entry name" value="Glycos_transf_1"/>
    <property type="match status" value="1"/>
</dbReference>
<feature type="domain" description="Glycosyltransferase subfamily 4-like N-terminal" evidence="2">
    <location>
        <begin position="51"/>
        <end position="168"/>
    </location>
</feature>
<dbReference type="Pfam" id="PF13439">
    <property type="entry name" value="Glyco_transf_4"/>
    <property type="match status" value="1"/>
</dbReference>
<dbReference type="RefSeq" id="WP_154538437.1">
    <property type="nucleotide sequence ID" value="NZ_VUNE01000004.1"/>
</dbReference>
<dbReference type="SUPFAM" id="SSF53756">
    <property type="entry name" value="UDP-Glycosyltransferase/glycogen phosphorylase"/>
    <property type="match status" value="1"/>
</dbReference>
<dbReference type="EMBL" id="VUNE01000004">
    <property type="protein sequence ID" value="MST62965.1"/>
    <property type="molecule type" value="Genomic_DNA"/>
</dbReference>
<keyword evidence="3" id="KW-0808">Transferase</keyword>
<dbReference type="CDD" id="cd03801">
    <property type="entry name" value="GT4_PimA-like"/>
    <property type="match status" value="1"/>
</dbReference>